<organism evidence="1 2">
    <name type="scientific">Agrocybe chaxingu</name>
    <dbReference type="NCBI Taxonomy" id="84603"/>
    <lineage>
        <taxon>Eukaryota</taxon>
        <taxon>Fungi</taxon>
        <taxon>Dikarya</taxon>
        <taxon>Basidiomycota</taxon>
        <taxon>Agaricomycotina</taxon>
        <taxon>Agaricomycetes</taxon>
        <taxon>Agaricomycetidae</taxon>
        <taxon>Agaricales</taxon>
        <taxon>Agaricineae</taxon>
        <taxon>Strophariaceae</taxon>
        <taxon>Agrocybe</taxon>
    </lineage>
</organism>
<dbReference type="Proteomes" id="UP001148786">
    <property type="component" value="Unassembled WGS sequence"/>
</dbReference>
<name>A0A9W8N1S9_9AGAR</name>
<dbReference type="EMBL" id="JANKHO010000019">
    <property type="protein sequence ID" value="KAJ3517432.1"/>
    <property type="molecule type" value="Genomic_DNA"/>
</dbReference>
<protein>
    <submittedName>
        <fullName evidence="1">Uncharacterized protein</fullName>
    </submittedName>
</protein>
<comment type="caution">
    <text evidence="1">The sequence shown here is derived from an EMBL/GenBank/DDBJ whole genome shotgun (WGS) entry which is preliminary data.</text>
</comment>
<keyword evidence="2" id="KW-1185">Reference proteome</keyword>
<evidence type="ECO:0000313" key="1">
    <source>
        <dbReference type="EMBL" id="KAJ3517432.1"/>
    </source>
</evidence>
<gene>
    <name evidence="1" type="ORF">NLJ89_g503</name>
</gene>
<proteinExistence type="predicted"/>
<dbReference type="AlphaFoldDB" id="A0A9W8N1S9"/>
<evidence type="ECO:0000313" key="2">
    <source>
        <dbReference type="Proteomes" id="UP001148786"/>
    </source>
</evidence>
<sequence>MDFLPSYESIFSDVQKHITHASGKTMQEILVGADPLIGKPIKSILETIPKAIAALGSRVTAPILDVLKDTPSWSSDFDIMSCKAAATDAVVSCHKTVMDFQGLREAVHDLNSKVCSSQTESFTVYL</sequence>
<accession>A0A9W8N1S9</accession>
<reference evidence="1" key="1">
    <citation type="submission" date="2022-07" db="EMBL/GenBank/DDBJ databases">
        <title>Genome Sequence of Agrocybe chaxingu.</title>
        <authorList>
            <person name="Buettner E."/>
        </authorList>
    </citation>
    <scope>NUCLEOTIDE SEQUENCE</scope>
    <source>
        <strain evidence="1">MP-N11</strain>
    </source>
</reference>